<feature type="compositionally biased region" description="Low complexity" evidence="1">
    <location>
        <begin position="206"/>
        <end position="222"/>
    </location>
</feature>
<organism evidence="2 3">
    <name type="scientific">Emiliania huxleyi (strain CCMP1516)</name>
    <dbReference type="NCBI Taxonomy" id="280463"/>
    <lineage>
        <taxon>Eukaryota</taxon>
        <taxon>Haptista</taxon>
        <taxon>Haptophyta</taxon>
        <taxon>Prymnesiophyceae</taxon>
        <taxon>Isochrysidales</taxon>
        <taxon>Noelaerhabdaceae</taxon>
        <taxon>Emiliania</taxon>
    </lineage>
</organism>
<dbReference type="PaxDb" id="2903-EOD37131"/>
<feature type="compositionally biased region" description="Basic residues" evidence="1">
    <location>
        <begin position="169"/>
        <end position="187"/>
    </location>
</feature>
<proteinExistence type="predicted"/>
<reference evidence="3" key="1">
    <citation type="journal article" date="2013" name="Nature">
        <title>Pan genome of the phytoplankton Emiliania underpins its global distribution.</title>
        <authorList>
            <person name="Read B.A."/>
            <person name="Kegel J."/>
            <person name="Klute M.J."/>
            <person name="Kuo A."/>
            <person name="Lefebvre S.C."/>
            <person name="Maumus F."/>
            <person name="Mayer C."/>
            <person name="Miller J."/>
            <person name="Monier A."/>
            <person name="Salamov A."/>
            <person name="Young J."/>
            <person name="Aguilar M."/>
            <person name="Claverie J.M."/>
            <person name="Frickenhaus S."/>
            <person name="Gonzalez K."/>
            <person name="Herman E.K."/>
            <person name="Lin Y.C."/>
            <person name="Napier J."/>
            <person name="Ogata H."/>
            <person name="Sarno A.F."/>
            <person name="Shmutz J."/>
            <person name="Schroeder D."/>
            <person name="de Vargas C."/>
            <person name="Verret F."/>
            <person name="von Dassow P."/>
            <person name="Valentin K."/>
            <person name="Van de Peer Y."/>
            <person name="Wheeler G."/>
            <person name="Dacks J.B."/>
            <person name="Delwiche C.F."/>
            <person name="Dyhrman S.T."/>
            <person name="Glockner G."/>
            <person name="John U."/>
            <person name="Richards T."/>
            <person name="Worden A.Z."/>
            <person name="Zhang X."/>
            <person name="Grigoriev I.V."/>
            <person name="Allen A.E."/>
            <person name="Bidle K."/>
            <person name="Borodovsky M."/>
            <person name="Bowler C."/>
            <person name="Brownlee C."/>
            <person name="Cock J.M."/>
            <person name="Elias M."/>
            <person name="Gladyshev V.N."/>
            <person name="Groth M."/>
            <person name="Guda C."/>
            <person name="Hadaegh A."/>
            <person name="Iglesias-Rodriguez M.D."/>
            <person name="Jenkins J."/>
            <person name="Jones B.M."/>
            <person name="Lawson T."/>
            <person name="Leese F."/>
            <person name="Lindquist E."/>
            <person name="Lobanov A."/>
            <person name="Lomsadze A."/>
            <person name="Malik S.B."/>
            <person name="Marsh M.E."/>
            <person name="Mackinder L."/>
            <person name="Mock T."/>
            <person name="Mueller-Roeber B."/>
            <person name="Pagarete A."/>
            <person name="Parker M."/>
            <person name="Probert I."/>
            <person name="Quesneville H."/>
            <person name="Raines C."/>
            <person name="Rensing S.A."/>
            <person name="Riano-Pachon D.M."/>
            <person name="Richier S."/>
            <person name="Rokitta S."/>
            <person name="Shiraiwa Y."/>
            <person name="Soanes D.M."/>
            <person name="van der Giezen M."/>
            <person name="Wahlund T.M."/>
            <person name="Williams B."/>
            <person name="Wilson W."/>
            <person name="Wolfe G."/>
            <person name="Wurch L.L."/>
        </authorList>
    </citation>
    <scope>NUCLEOTIDE SEQUENCE</scope>
</reference>
<reference evidence="2" key="2">
    <citation type="submission" date="2024-10" db="UniProtKB">
        <authorList>
            <consortium name="EnsemblProtists"/>
        </authorList>
    </citation>
    <scope>IDENTIFICATION</scope>
</reference>
<accession>A0A0D3KMZ6</accession>
<dbReference type="Proteomes" id="UP000013827">
    <property type="component" value="Unassembled WGS sequence"/>
</dbReference>
<feature type="compositionally biased region" description="Low complexity" evidence="1">
    <location>
        <begin position="188"/>
        <end position="198"/>
    </location>
</feature>
<name>A0A0D3KMZ6_EMIH1</name>
<protein>
    <submittedName>
        <fullName evidence="2">Uncharacterized protein</fullName>
    </submittedName>
</protein>
<feature type="compositionally biased region" description="Basic and acidic residues" evidence="1">
    <location>
        <begin position="246"/>
        <end position="263"/>
    </location>
</feature>
<evidence type="ECO:0000313" key="3">
    <source>
        <dbReference type="Proteomes" id="UP000013827"/>
    </source>
</evidence>
<feature type="compositionally biased region" description="Low complexity" evidence="1">
    <location>
        <begin position="57"/>
        <end position="73"/>
    </location>
</feature>
<keyword evidence="3" id="KW-1185">Reference proteome</keyword>
<evidence type="ECO:0000313" key="2">
    <source>
        <dbReference type="EnsemblProtists" id="EOD37131"/>
    </source>
</evidence>
<evidence type="ECO:0000256" key="1">
    <source>
        <dbReference type="SAM" id="MobiDB-lite"/>
    </source>
</evidence>
<feature type="region of interest" description="Disordered" evidence="1">
    <location>
        <begin position="162"/>
        <end position="263"/>
    </location>
</feature>
<sequence>MHSAPASVTSGWCTRGVATSAPDCCSACSWAALSAESASPAARWQIRTRRTRRWRCSTTNRPTCSSARSSRCLPAPPSPSRSRARSPTPWLESPLQPPSFHPWSALASTSSSRHAPLSRRTKRWPPPSCGRRCLASPWWSSTGSASSWAAGCFSGSSRWTASYSARSRGPSRRRAAAPRSTRRRPHRQQTSSSGGCSPPLLPVPVPVTAAPAPRSSSPSRVAPSRRRAAAWASASRERYRRPRSATSREHQTHRQERSELRIR</sequence>
<dbReference type="AlphaFoldDB" id="A0A0D3KMZ6"/>
<dbReference type="EnsemblProtists" id="EOD37131">
    <property type="protein sequence ID" value="EOD37131"/>
    <property type="gene ID" value="EMIHUDRAFT_440446"/>
</dbReference>
<feature type="region of interest" description="Disordered" evidence="1">
    <location>
        <begin position="57"/>
        <end position="128"/>
    </location>
</feature>